<feature type="compositionally biased region" description="Polar residues" evidence="1">
    <location>
        <begin position="47"/>
        <end position="57"/>
    </location>
</feature>
<reference evidence="2" key="2">
    <citation type="submission" date="2021-02" db="EMBL/GenBank/DDBJ databases">
        <title>Aspergillus chevalieri M1 genome sequence.</title>
        <authorList>
            <person name="Kadooka C."/>
            <person name="Mori K."/>
            <person name="Futagami T."/>
        </authorList>
    </citation>
    <scope>NUCLEOTIDE SEQUENCE</scope>
    <source>
        <strain evidence="2">M1</strain>
    </source>
</reference>
<proteinExistence type="predicted"/>
<dbReference type="Proteomes" id="UP000637239">
    <property type="component" value="Chromosome 5"/>
</dbReference>
<name>A0A7R7VSB7_ASPCH</name>
<feature type="region of interest" description="Disordered" evidence="1">
    <location>
        <begin position="24"/>
        <end position="69"/>
    </location>
</feature>
<sequence>MGHWDWTAFFSSRDRRNFPGVVMPLADAPAAQQPIPNAEKEKEPDNEANSNKLTTMSSEEKGASPVPQSGSLTLEALRAEVESDIAASGLDTAYDRKAKVINRAIQDIGMGRYQWELFVLCGFGWVADNLWLQVRFPDWLLFQRL</sequence>
<dbReference type="GeneID" id="66984250"/>
<evidence type="ECO:0000256" key="1">
    <source>
        <dbReference type="SAM" id="MobiDB-lite"/>
    </source>
</evidence>
<organism evidence="2 3">
    <name type="scientific">Aspergillus chevalieri</name>
    <name type="common">Eurotium chevalieri</name>
    <dbReference type="NCBI Taxonomy" id="182096"/>
    <lineage>
        <taxon>Eukaryota</taxon>
        <taxon>Fungi</taxon>
        <taxon>Dikarya</taxon>
        <taxon>Ascomycota</taxon>
        <taxon>Pezizomycotina</taxon>
        <taxon>Eurotiomycetes</taxon>
        <taxon>Eurotiomycetidae</taxon>
        <taxon>Eurotiales</taxon>
        <taxon>Aspergillaceae</taxon>
        <taxon>Aspergillus</taxon>
        <taxon>Aspergillus subgen. Aspergillus</taxon>
    </lineage>
</organism>
<keyword evidence="3" id="KW-1185">Reference proteome</keyword>
<gene>
    <name evidence="2" type="ORF">ACHE_51090S</name>
</gene>
<evidence type="ECO:0000313" key="2">
    <source>
        <dbReference type="EMBL" id="BCR89892.1"/>
    </source>
</evidence>
<reference evidence="2" key="1">
    <citation type="submission" date="2021-01" db="EMBL/GenBank/DDBJ databases">
        <authorList>
            <consortium name="Aspergillus chevalieri M1 genome sequencing consortium"/>
            <person name="Kazuki M."/>
            <person name="Futagami T."/>
        </authorList>
    </citation>
    <scope>NUCLEOTIDE SEQUENCE</scope>
    <source>
        <strain evidence="2">M1</strain>
    </source>
</reference>
<accession>A0A7R7VSB7</accession>
<dbReference type="KEGG" id="ache:ACHE_51090S"/>
<dbReference type="RefSeq" id="XP_043138414.1">
    <property type="nucleotide sequence ID" value="XM_043280879.1"/>
</dbReference>
<dbReference type="AlphaFoldDB" id="A0A7R7VSB7"/>
<protein>
    <submittedName>
        <fullName evidence="2">Uncharacterized protein</fullName>
    </submittedName>
</protein>
<dbReference type="EMBL" id="AP024420">
    <property type="protein sequence ID" value="BCR89892.1"/>
    <property type="molecule type" value="Genomic_DNA"/>
</dbReference>
<evidence type="ECO:0000313" key="3">
    <source>
        <dbReference type="Proteomes" id="UP000637239"/>
    </source>
</evidence>